<evidence type="ECO:0000256" key="2">
    <source>
        <dbReference type="ARBA" id="ARBA00008644"/>
    </source>
</evidence>
<accession>A7TT96</accession>
<dbReference type="AlphaFoldDB" id="A7TT96"/>
<dbReference type="PANTHER" id="PTHR11246:SF5">
    <property type="entry name" value="PRE-MRNA-SPLICING FACTOR SYF1"/>
    <property type="match status" value="1"/>
</dbReference>
<sequence>MSSFPLNEEDLVFEYQLLKEPGNLIHWKRYLDVYIQQYKNLNSNDSKYKEDKRLLLSKIVWLYKRIISQFPKDVNSYFEFVSFLYNCCDSNTKLQRLMLHYMVETLIPKLLQNGKNDKKLQPFLLNLLNWTIATKDSYLIWKMLDYSLSLNSQFHSTVWKPVLSYVKENLNESILDNDMSLKFYTNVLRRYLIVCPKNLDQIIYWLELIYKTKDFEIIKEVYDQYLHFDNYNMLKRKISSLPFQLLENYMYTLHELSLDDQYLSMLENLTRDYSADDEHYFEIVELLSNQYIKLSNMKKFNDLLRSQLKTAKSLQYWIKIYNLYLTLLQNWLNDILTIESRTDSNDNINENIEIYKNLIIHKDLMLSDFKISQNPNLIDNWFQKINSIDKLSGISSIEKLTMKFEVYANAIETINESFTSLMPGDLGKLWCNYANLYWENNDFDSARTVYNTAIKVPFPFLKDLEDIWLNWSENEFSLSNGDPSLSIKILERALSVEGNPELLFEKFKENKSLNHDKKSLIPSQTVLFTSLKLWSFYLDLLESLYIDGCDSKTIESIIKAYERSITLKAATPLTFINYAHFLQKVNKIMESFQVYQRALSSFPPSTQYFIWSTYLNEVIEQTTELSNEHVRELFDQSLSTLKTNNINCTTIVCMYSNFEETKMHMYKRSVDIIFNTLNECDSSTSPFSLELKDKISLWDLAIEKTRKLLGTMSLRPIYEKCILSLPNSRVIPYIINFCKVEEELNEIYRAREILTFGSKLLPPSKNEDLWNYWDKFELNHGDKSTYKEMLKLKKTLEDEMVIDTEEITKDEDKVQFIQSSTKPIKDRDEKLNPDELELDL</sequence>
<dbReference type="GO" id="GO:0005829">
    <property type="term" value="C:cytosol"/>
    <property type="evidence" value="ECO:0007669"/>
    <property type="project" value="EnsemblFungi"/>
</dbReference>
<dbReference type="KEGG" id="vpo:Kpol_286p2"/>
<proteinExistence type="inferred from homology"/>
<dbReference type="GO" id="GO:0071004">
    <property type="term" value="C:U2-type prespliceosome"/>
    <property type="evidence" value="ECO:0007669"/>
    <property type="project" value="EnsemblFungi"/>
</dbReference>
<dbReference type="GO" id="GO:0071006">
    <property type="term" value="C:U2-type catalytic step 1 spliceosome"/>
    <property type="evidence" value="ECO:0007669"/>
    <property type="project" value="EnsemblFungi"/>
</dbReference>
<dbReference type="SMART" id="SM00386">
    <property type="entry name" value="HAT"/>
    <property type="match status" value="7"/>
</dbReference>
<keyword evidence="3" id="KW-0507">mRNA processing</keyword>
<comment type="similarity">
    <text evidence="2">Belongs to the crooked-neck family.</text>
</comment>
<dbReference type="EMBL" id="DS480552">
    <property type="protein sequence ID" value="EDO14509.1"/>
    <property type="molecule type" value="Genomic_DNA"/>
</dbReference>
<keyword evidence="5" id="KW-0677">Repeat</keyword>
<evidence type="ECO:0000256" key="3">
    <source>
        <dbReference type="ARBA" id="ARBA00022664"/>
    </source>
</evidence>
<feature type="domain" description="Pre-mRNA-splicing factor Syf1/CRNKL1-like C-terminal HAT-repeats" evidence="8">
    <location>
        <begin position="424"/>
        <end position="812"/>
    </location>
</feature>
<dbReference type="GO" id="GO:0071008">
    <property type="term" value="C:U2-type post-mRNA release spliceosomal complex"/>
    <property type="evidence" value="ECO:0007669"/>
    <property type="project" value="EnsemblFungi"/>
</dbReference>
<dbReference type="SUPFAM" id="SSF48452">
    <property type="entry name" value="TPR-like"/>
    <property type="match status" value="3"/>
</dbReference>
<evidence type="ECO:0000313" key="9">
    <source>
        <dbReference type="EMBL" id="EDO14509.1"/>
    </source>
</evidence>
<dbReference type="InterPro" id="IPR011990">
    <property type="entry name" value="TPR-like_helical_dom_sf"/>
</dbReference>
<dbReference type="GeneID" id="5542512"/>
<dbReference type="GO" id="GO:0000349">
    <property type="term" value="P:generation of catalytic spliceosome for first transesterification step"/>
    <property type="evidence" value="ECO:0007669"/>
    <property type="project" value="EnsemblFungi"/>
</dbReference>
<dbReference type="GO" id="GO:0000974">
    <property type="term" value="C:Prp19 complex"/>
    <property type="evidence" value="ECO:0007669"/>
    <property type="project" value="EnsemblFungi"/>
</dbReference>
<evidence type="ECO:0000313" key="10">
    <source>
        <dbReference type="Proteomes" id="UP000000267"/>
    </source>
</evidence>
<dbReference type="PhylomeDB" id="A7TT96"/>
<dbReference type="InterPro" id="IPR045075">
    <property type="entry name" value="Syf1-like"/>
</dbReference>
<dbReference type="HOGENOM" id="CLU_007736_0_0_1"/>
<evidence type="ECO:0000256" key="1">
    <source>
        <dbReference type="ARBA" id="ARBA00004123"/>
    </source>
</evidence>
<dbReference type="eggNOG" id="KOG2047">
    <property type="taxonomic scope" value="Eukaryota"/>
</dbReference>
<dbReference type="InterPro" id="IPR003107">
    <property type="entry name" value="HAT"/>
</dbReference>
<evidence type="ECO:0000256" key="7">
    <source>
        <dbReference type="ARBA" id="ARBA00023242"/>
    </source>
</evidence>
<dbReference type="Proteomes" id="UP000000267">
    <property type="component" value="Unassembled WGS sequence"/>
</dbReference>
<keyword evidence="10" id="KW-1185">Reference proteome</keyword>
<dbReference type="OrthoDB" id="10067343at2759"/>
<reference evidence="9 10" key="1">
    <citation type="journal article" date="2007" name="Proc. Natl. Acad. Sci. U.S.A.">
        <title>Independent sorting-out of thousands of duplicated gene pairs in two yeast species descended from a whole-genome duplication.</title>
        <authorList>
            <person name="Scannell D.R."/>
            <person name="Frank A.C."/>
            <person name="Conant G.C."/>
            <person name="Byrne K.P."/>
            <person name="Woolfit M."/>
            <person name="Wolfe K.H."/>
        </authorList>
    </citation>
    <scope>NUCLEOTIDE SEQUENCE [LARGE SCALE GENOMIC DNA]</scope>
    <source>
        <strain evidence="10">ATCC 22028 / DSM 70294 / BCRC 21397 / CBS 2163 / NBRC 10782 / NRRL Y-8283 / UCD 57-17</strain>
    </source>
</reference>
<name>A7TT96_VANPO</name>
<gene>
    <name evidence="9" type="ORF">Kpol_286p2</name>
</gene>
<comment type="subcellular location">
    <subcellularLocation>
        <location evidence="1">Nucleus</location>
    </subcellularLocation>
</comment>
<dbReference type="PANTHER" id="PTHR11246">
    <property type="entry name" value="PRE-MRNA SPLICING FACTOR"/>
    <property type="match status" value="1"/>
</dbReference>
<keyword evidence="4" id="KW-0747">Spliceosome</keyword>
<protein>
    <recommendedName>
        <fullName evidence="8">Pre-mRNA-splicing factor Syf1/CRNKL1-like C-terminal HAT-repeats domain-containing protein</fullName>
    </recommendedName>
</protein>
<organism evidence="10">
    <name type="scientific">Vanderwaltozyma polyspora (strain ATCC 22028 / DSM 70294 / BCRC 21397 / CBS 2163 / NBRC 10782 / NRRL Y-8283 / UCD 57-17)</name>
    <name type="common">Kluyveromyces polysporus</name>
    <dbReference type="NCBI Taxonomy" id="436907"/>
    <lineage>
        <taxon>Eukaryota</taxon>
        <taxon>Fungi</taxon>
        <taxon>Dikarya</taxon>
        <taxon>Ascomycota</taxon>
        <taxon>Saccharomycotina</taxon>
        <taxon>Saccharomycetes</taxon>
        <taxon>Saccharomycetales</taxon>
        <taxon>Saccharomycetaceae</taxon>
        <taxon>Vanderwaltozyma</taxon>
    </lineage>
</organism>
<dbReference type="OMA" id="IWYNYLR"/>
<keyword evidence="6" id="KW-0508">mRNA splicing</keyword>
<dbReference type="Pfam" id="PF23231">
    <property type="entry name" value="HAT_Syf1_CNRKL1_C"/>
    <property type="match status" value="1"/>
</dbReference>
<evidence type="ECO:0000256" key="5">
    <source>
        <dbReference type="ARBA" id="ARBA00022737"/>
    </source>
</evidence>
<evidence type="ECO:0000256" key="6">
    <source>
        <dbReference type="ARBA" id="ARBA00023187"/>
    </source>
</evidence>
<keyword evidence="7" id="KW-0539">Nucleus</keyword>
<dbReference type="RefSeq" id="XP_001642367.1">
    <property type="nucleotide sequence ID" value="XM_001642317.1"/>
</dbReference>
<evidence type="ECO:0000256" key="4">
    <source>
        <dbReference type="ARBA" id="ARBA00022728"/>
    </source>
</evidence>
<dbReference type="InterPro" id="IPR055430">
    <property type="entry name" value="HAT_Syf1_CNRKL1_C"/>
</dbReference>
<dbReference type="Gene3D" id="1.25.40.10">
    <property type="entry name" value="Tetratricopeptide repeat domain"/>
    <property type="match status" value="2"/>
</dbReference>
<dbReference type="STRING" id="436907.A7TT96"/>
<dbReference type="InParanoid" id="A7TT96"/>
<evidence type="ECO:0000259" key="8">
    <source>
        <dbReference type="Pfam" id="PF23231"/>
    </source>
</evidence>
<dbReference type="GO" id="GO:0071007">
    <property type="term" value="C:U2-type catalytic step 2 spliceosome"/>
    <property type="evidence" value="ECO:0007669"/>
    <property type="project" value="EnsemblFungi"/>
</dbReference>
<dbReference type="FunCoup" id="A7TT96">
    <property type="interactions" value="1111"/>
</dbReference>